<protein>
    <submittedName>
        <fullName evidence="1">Uncharacterized protein</fullName>
    </submittedName>
</protein>
<keyword evidence="2" id="KW-1185">Reference proteome</keyword>
<dbReference type="EMBL" id="JAWXYG010000007">
    <property type="protein sequence ID" value="KAK4266789.1"/>
    <property type="molecule type" value="Genomic_DNA"/>
</dbReference>
<sequence length="115" mass="13225">MARHVPKLKVISVQSVRVNKNALVYVVKKLKELEVLDVSHALIVCGNRGPDFIEVCPQSSLPILLANMPRKPTTLMYCKTFCNKCDEVLICNMMPDWRDPKEQIWREDEISSLRV</sequence>
<accession>A0AAE1JEY5</accession>
<name>A0AAE1JEY5_9FABA</name>
<organism evidence="1 2">
    <name type="scientific">Acacia crassicarpa</name>
    <name type="common">northern wattle</name>
    <dbReference type="NCBI Taxonomy" id="499986"/>
    <lineage>
        <taxon>Eukaryota</taxon>
        <taxon>Viridiplantae</taxon>
        <taxon>Streptophyta</taxon>
        <taxon>Embryophyta</taxon>
        <taxon>Tracheophyta</taxon>
        <taxon>Spermatophyta</taxon>
        <taxon>Magnoliopsida</taxon>
        <taxon>eudicotyledons</taxon>
        <taxon>Gunneridae</taxon>
        <taxon>Pentapetalae</taxon>
        <taxon>rosids</taxon>
        <taxon>fabids</taxon>
        <taxon>Fabales</taxon>
        <taxon>Fabaceae</taxon>
        <taxon>Caesalpinioideae</taxon>
        <taxon>mimosoid clade</taxon>
        <taxon>Acacieae</taxon>
        <taxon>Acacia</taxon>
    </lineage>
</organism>
<reference evidence="1" key="1">
    <citation type="submission" date="2023-10" db="EMBL/GenBank/DDBJ databases">
        <title>Chromosome-level genome of the transformable northern wattle, Acacia crassicarpa.</title>
        <authorList>
            <person name="Massaro I."/>
            <person name="Sinha N.R."/>
            <person name="Poethig S."/>
            <person name="Leichty A.R."/>
        </authorList>
    </citation>
    <scope>NUCLEOTIDE SEQUENCE</scope>
    <source>
        <strain evidence="1">Acra3RX</strain>
        <tissue evidence="1">Leaf</tissue>
    </source>
</reference>
<evidence type="ECO:0000313" key="2">
    <source>
        <dbReference type="Proteomes" id="UP001293593"/>
    </source>
</evidence>
<dbReference type="Proteomes" id="UP001293593">
    <property type="component" value="Unassembled WGS sequence"/>
</dbReference>
<comment type="caution">
    <text evidence="1">The sequence shown here is derived from an EMBL/GenBank/DDBJ whole genome shotgun (WGS) entry which is preliminary data.</text>
</comment>
<proteinExistence type="predicted"/>
<gene>
    <name evidence="1" type="ORF">QN277_023663</name>
</gene>
<dbReference type="AlphaFoldDB" id="A0AAE1JEY5"/>
<evidence type="ECO:0000313" key="1">
    <source>
        <dbReference type="EMBL" id="KAK4266789.1"/>
    </source>
</evidence>